<evidence type="ECO:0000313" key="2">
    <source>
        <dbReference type="EMBL" id="MQL99257.1"/>
    </source>
</evidence>
<keyword evidence="3" id="KW-1185">Reference proteome</keyword>
<sequence length="294" mass="32315">MAKATALERETWQPQQQQQQGGASSRTTPYQHPAGSRGSATSSSSGSGSSGSFSLRSRFKQMTTRGGGRGKQQKRQSRFAEQSVQQGAEQGRQEAFCAYIVDTTWQVFAFWFPDLRGLTVFFVSRRARRSRHGHDAQGRCDMPAVAPARPVASRGLSVQNRGRQPPFFFPFLPSSSPFFFPLRAPLASPEVTLVRVGGALVVLGARRRWPFRREGPNGSALLLEGGLGVYKLPMLPSPLWMCCISFWVVLGRDVLGPLSTEVTAGLGVAIMLRPAWPPRHGRDTLRRRDMVAAA</sequence>
<organism evidence="2 3">
    <name type="scientific">Colocasia esculenta</name>
    <name type="common">Wild taro</name>
    <name type="synonym">Arum esculentum</name>
    <dbReference type="NCBI Taxonomy" id="4460"/>
    <lineage>
        <taxon>Eukaryota</taxon>
        <taxon>Viridiplantae</taxon>
        <taxon>Streptophyta</taxon>
        <taxon>Embryophyta</taxon>
        <taxon>Tracheophyta</taxon>
        <taxon>Spermatophyta</taxon>
        <taxon>Magnoliopsida</taxon>
        <taxon>Liliopsida</taxon>
        <taxon>Araceae</taxon>
        <taxon>Aroideae</taxon>
        <taxon>Colocasieae</taxon>
        <taxon>Colocasia</taxon>
    </lineage>
</organism>
<evidence type="ECO:0000256" key="1">
    <source>
        <dbReference type="SAM" id="MobiDB-lite"/>
    </source>
</evidence>
<accession>A0A843VY17</accession>
<protein>
    <submittedName>
        <fullName evidence="2">Uncharacterized protein</fullName>
    </submittedName>
</protein>
<evidence type="ECO:0000313" key="3">
    <source>
        <dbReference type="Proteomes" id="UP000652761"/>
    </source>
</evidence>
<dbReference type="EMBL" id="NMUH01002320">
    <property type="protein sequence ID" value="MQL99257.1"/>
    <property type="molecule type" value="Genomic_DNA"/>
</dbReference>
<dbReference type="Proteomes" id="UP000652761">
    <property type="component" value="Unassembled WGS sequence"/>
</dbReference>
<feature type="compositionally biased region" description="Low complexity" evidence="1">
    <location>
        <begin position="35"/>
        <end position="56"/>
    </location>
</feature>
<reference evidence="2" key="1">
    <citation type="submission" date="2017-07" db="EMBL/GenBank/DDBJ databases">
        <title>Taro Niue Genome Assembly and Annotation.</title>
        <authorList>
            <person name="Atibalentja N."/>
            <person name="Keating K."/>
            <person name="Fields C.J."/>
        </authorList>
    </citation>
    <scope>NUCLEOTIDE SEQUENCE</scope>
    <source>
        <strain evidence="2">Niue_2</strain>
        <tissue evidence="2">Leaf</tissue>
    </source>
</reference>
<name>A0A843VY17_COLES</name>
<feature type="compositionally biased region" description="Polar residues" evidence="1">
    <location>
        <begin position="21"/>
        <end position="30"/>
    </location>
</feature>
<feature type="compositionally biased region" description="Basic and acidic residues" evidence="1">
    <location>
        <begin position="1"/>
        <end position="11"/>
    </location>
</feature>
<comment type="caution">
    <text evidence="2">The sequence shown here is derived from an EMBL/GenBank/DDBJ whole genome shotgun (WGS) entry which is preliminary data.</text>
</comment>
<dbReference type="AlphaFoldDB" id="A0A843VY17"/>
<proteinExistence type="predicted"/>
<feature type="region of interest" description="Disordered" evidence="1">
    <location>
        <begin position="1"/>
        <end position="86"/>
    </location>
</feature>
<gene>
    <name evidence="2" type="ORF">Taro_031977</name>
</gene>